<dbReference type="EMBL" id="CP028137">
    <property type="protein sequence ID" value="AZZ53062.1"/>
    <property type="molecule type" value="Genomic_DNA"/>
</dbReference>
<reference evidence="2 3" key="1">
    <citation type="submission" date="2018-03" db="EMBL/GenBank/DDBJ databases">
        <title>Bacteriophage NCPPB3778 and a type I-E CRISPR drive the evolution of the US Biological Select Agent, Rathayibacter toxicus.</title>
        <authorList>
            <person name="Davis E.W.II."/>
            <person name="Tabima J.F."/>
            <person name="Weisberg A.J."/>
            <person name="Dantas Lopes L."/>
            <person name="Wiseman M.S."/>
            <person name="Wiseman M.S."/>
            <person name="Pupko T."/>
            <person name="Belcher M.S."/>
            <person name="Sechler A.J."/>
            <person name="Tancos M.A."/>
            <person name="Schroeder B.K."/>
            <person name="Murray T.D."/>
            <person name="Luster D.G."/>
            <person name="Schneider W.L."/>
            <person name="Rogers E."/>
            <person name="Andreote F.D."/>
            <person name="Grunwald N.J."/>
            <person name="Putnam M.L."/>
            <person name="Chang J.H."/>
        </authorList>
    </citation>
    <scope>NUCLEOTIDE SEQUENCE [LARGE SCALE GENOMIC DNA]</scope>
    <source>
        <strain evidence="2 3">DSM 15932</strain>
    </source>
</reference>
<keyword evidence="2" id="KW-0560">Oxidoreductase</keyword>
<sequence length="105" mass="10678">MSDPVVVTAIFTPVEGKRDALVAALSPAIAEVHGEEGCELYAIHDSPDGTIVMLEKWTSAEALDAHGAGDPVVRLNAAIKGLVAAPPVVTRLSPIPAGTATQGAL</sequence>
<dbReference type="Proteomes" id="UP000285317">
    <property type="component" value="Chromosome"/>
</dbReference>
<dbReference type="GO" id="GO:0004497">
    <property type="term" value="F:monooxygenase activity"/>
    <property type="evidence" value="ECO:0007669"/>
    <property type="project" value="UniProtKB-KW"/>
</dbReference>
<keyword evidence="2" id="KW-0503">Monooxygenase</keyword>
<feature type="domain" description="ABM" evidence="1">
    <location>
        <begin position="5"/>
        <end position="92"/>
    </location>
</feature>
<dbReference type="PROSITE" id="PS51725">
    <property type="entry name" value="ABM"/>
    <property type="match status" value="1"/>
</dbReference>
<evidence type="ECO:0000313" key="3">
    <source>
        <dbReference type="Proteomes" id="UP000285317"/>
    </source>
</evidence>
<dbReference type="RefSeq" id="WP_127887621.1">
    <property type="nucleotide sequence ID" value="NZ_CP028137.1"/>
</dbReference>
<proteinExistence type="predicted"/>
<evidence type="ECO:0000313" key="2">
    <source>
        <dbReference type="EMBL" id="AZZ53062.1"/>
    </source>
</evidence>
<protein>
    <submittedName>
        <fullName evidence="2">Antibiotic biosynthesis monooxygenase</fullName>
    </submittedName>
</protein>
<dbReference type="Gene3D" id="3.30.70.100">
    <property type="match status" value="1"/>
</dbReference>
<accession>A0A3Q9UXU6</accession>
<name>A0A3Q9UXU6_9MICO</name>
<dbReference type="InterPro" id="IPR007138">
    <property type="entry name" value="ABM_dom"/>
</dbReference>
<dbReference type="InterPro" id="IPR011008">
    <property type="entry name" value="Dimeric_a/b-barrel"/>
</dbReference>
<dbReference type="KEGG" id="rfs:C1I64_14160"/>
<evidence type="ECO:0000259" key="1">
    <source>
        <dbReference type="PROSITE" id="PS51725"/>
    </source>
</evidence>
<dbReference type="Pfam" id="PF03992">
    <property type="entry name" value="ABM"/>
    <property type="match status" value="1"/>
</dbReference>
<dbReference type="AlphaFoldDB" id="A0A3Q9UXU6"/>
<organism evidence="2 3">
    <name type="scientific">Rathayibacter festucae DSM 15932</name>
    <dbReference type="NCBI Taxonomy" id="1328866"/>
    <lineage>
        <taxon>Bacteria</taxon>
        <taxon>Bacillati</taxon>
        <taxon>Actinomycetota</taxon>
        <taxon>Actinomycetes</taxon>
        <taxon>Micrococcales</taxon>
        <taxon>Microbacteriaceae</taxon>
        <taxon>Rathayibacter</taxon>
    </lineage>
</organism>
<dbReference type="SUPFAM" id="SSF54909">
    <property type="entry name" value="Dimeric alpha+beta barrel"/>
    <property type="match status" value="1"/>
</dbReference>
<gene>
    <name evidence="2" type="ORF">C1I64_14160</name>
</gene>